<dbReference type="SMART" id="SM01237">
    <property type="entry name" value="ICA69"/>
    <property type="match status" value="1"/>
</dbReference>
<dbReference type="InterPro" id="IPR024114">
    <property type="entry name" value="Islet_autoAg_Ica1/Ica1-like"/>
</dbReference>
<dbReference type="Pfam" id="PF06456">
    <property type="entry name" value="Arfaptin"/>
    <property type="match status" value="1"/>
</dbReference>
<dbReference type="PROSITE" id="PS50870">
    <property type="entry name" value="AH"/>
    <property type="match status" value="1"/>
</dbReference>
<name>K9IKN2_DESRO</name>
<feature type="compositionally biased region" description="Basic and acidic residues" evidence="1">
    <location>
        <begin position="308"/>
        <end position="319"/>
    </location>
</feature>
<dbReference type="SMART" id="SM01015">
    <property type="entry name" value="Arfaptin"/>
    <property type="match status" value="1"/>
</dbReference>
<dbReference type="Gene3D" id="1.20.1270.60">
    <property type="entry name" value="Arfaptin homology (AH) domain/BAR domain"/>
    <property type="match status" value="1"/>
</dbReference>
<sequence length="480" mass="54726">MSGHKCSYPWDLQDRYAQDKSVVNKMQQKYWETKQAFIKATGKKEDEHVVASDADLDAKLELFHSIQRTCLDLSKAIVLYQKRICFLSQEENELGKFLRSQGFQDKTRAGKMMQATGKALCFSSQQRLALRNPLCRFHQEVETFRHRAISDTWLTVNRMEQCRTEYRGALLWMKDVSQELDPDLYKQMEKFRKVQAQVRLAKKSFDKLKMDVCQKVDLLGASRCNLLSHMLATYQTTLLHFWEKTSHTMAAIHESFKGYQPYEFTTLKSLQDPMKKLVEKEERKKLTQQGSAMAAEEEPSQLISLEEENQRKESSIFKTEEERSALSALDRSSMRNVCSDELFNMKPEEGACLGPMAEPMELEGADKDDLQLLNEIFNASSLEEGEFSKEWAAVFGDGRLKEPAPVVAPGEPEPKSQAGSGFLPSQLLDQNMKDLQASLQEPAKAASDLTAWFSLFADLDPLSNPDAVGKTDKEHELLNA</sequence>
<dbReference type="PANTHER" id="PTHR10164:SF3">
    <property type="entry name" value="ISLET CELL AUTOANTIGEN 1"/>
    <property type="match status" value="1"/>
</dbReference>
<accession>K9IKN2</accession>
<protein>
    <submittedName>
        <fullName evidence="3">Putative secretory vesicle-associated protein ica69</fullName>
    </submittedName>
</protein>
<dbReference type="PANTHER" id="PTHR10164">
    <property type="entry name" value="ISLET CELL AUTOANTIGEN 1"/>
    <property type="match status" value="1"/>
</dbReference>
<reference evidence="3" key="1">
    <citation type="submission" date="2012-11" db="EMBL/GenBank/DDBJ databases">
        <title>The Vampirome: Transcriptome and Proteome Analysis of the Submandibular and Accessory Glands of the Vampire Bat and Vector of Human Rabies, Desmodus rotundus.</title>
        <authorList>
            <person name="Francischetti I.M.B."/>
            <person name="Assumpcao T.C.F."/>
            <person name="Ma D."/>
            <person name="Vicente E.C."/>
            <person name="Ribeiro J.M.C."/>
        </authorList>
    </citation>
    <scope>NUCLEOTIDE SEQUENCE</scope>
    <source>
        <tissue evidence="3">Salivary gland</tissue>
    </source>
</reference>
<feature type="domain" description="AH" evidence="2">
    <location>
        <begin position="51"/>
        <end position="254"/>
    </location>
</feature>
<feature type="region of interest" description="Disordered" evidence="1">
    <location>
        <begin position="283"/>
        <end position="319"/>
    </location>
</feature>
<dbReference type="InterPro" id="IPR027267">
    <property type="entry name" value="AH/BAR_dom_sf"/>
</dbReference>
<dbReference type="CDD" id="cd07661">
    <property type="entry name" value="BAR_ICA69"/>
    <property type="match status" value="1"/>
</dbReference>
<evidence type="ECO:0000259" key="2">
    <source>
        <dbReference type="PROSITE" id="PS50870"/>
    </source>
</evidence>
<dbReference type="AlphaFoldDB" id="K9IKN2"/>
<dbReference type="GO" id="GO:0019904">
    <property type="term" value="F:protein domain specific binding"/>
    <property type="evidence" value="ECO:0007669"/>
    <property type="project" value="InterPro"/>
</dbReference>
<dbReference type="InterPro" id="IPR010504">
    <property type="entry name" value="AH_dom"/>
</dbReference>
<proteinExistence type="evidence at transcript level"/>
<dbReference type="Pfam" id="PF04629">
    <property type="entry name" value="ICA69"/>
    <property type="match status" value="2"/>
</dbReference>
<dbReference type="SUPFAM" id="SSF103657">
    <property type="entry name" value="BAR/IMD domain-like"/>
    <property type="match status" value="1"/>
</dbReference>
<evidence type="ECO:0000256" key="1">
    <source>
        <dbReference type="SAM" id="MobiDB-lite"/>
    </source>
</evidence>
<dbReference type="FunFam" id="1.20.1270.60:FF:000015">
    <property type="entry name" value="Islet cell autoantigen 1, 69kDa"/>
    <property type="match status" value="1"/>
</dbReference>
<evidence type="ECO:0000313" key="3">
    <source>
        <dbReference type="EMBL" id="JAA47713.1"/>
    </source>
</evidence>
<dbReference type="GO" id="GO:0051049">
    <property type="term" value="P:regulation of transport"/>
    <property type="evidence" value="ECO:0007669"/>
    <property type="project" value="TreeGrafter"/>
</dbReference>
<dbReference type="GO" id="GO:0005794">
    <property type="term" value="C:Golgi apparatus"/>
    <property type="evidence" value="ECO:0007669"/>
    <property type="project" value="TreeGrafter"/>
</dbReference>
<organism evidence="3">
    <name type="scientific">Desmodus rotundus</name>
    <name type="common">Vampire bat</name>
    <dbReference type="NCBI Taxonomy" id="9430"/>
    <lineage>
        <taxon>Eukaryota</taxon>
        <taxon>Metazoa</taxon>
        <taxon>Chordata</taxon>
        <taxon>Craniata</taxon>
        <taxon>Vertebrata</taxon>
        <taxon>Euteleostomi</taxon>
        <taxon>Mammalia</taxon>
        <taxon>Eutheria</taxon>
        <taxon>Laurasiatheria</taxon>
        <taxon>Chiroptera</taxon>
        <taxon>Yangochiroptera</taxon>
        <taxon>Phyllostomidae</taxon>
        <taxon>Desmodontinae</taxon>
        <taxon>Desmodus</taxon>
    </lineage>
</organism>
<feature type="region of interest" description="Disordered" evidence="1">
    <location>
        <begin position="403"/>
        <end position="427"/>
    </location>
</feature>
<dbReference type="InterPro" id="IPR006723">
    <property type="entry name" value="Islet_autoAg_Ica1_C"/>
</dbReference>
<dbReference type="EMBL" id="GABZ01005812">
    <property type="protein sequence ID" value="JAA47713.1"/>
    <property type="molecule type" value="mRNA"/>
</dbReference>